<dbReference type="Gene3D" id="1.20.1310.20">
    <property type="entry name" value="Duffy-antigen binding domain"/>
    <property type="match status" value="1"/>
</dbReference>
<reference evidence="2" key="1">
    <citation type="journal article" date="2009" name="Malar. J.">
        <title>Sequence variation of PfEMP1-DBLalpha in association with rosette formation in Plasmodium falciparum isolates causing severe and uncomplicated malaria.</title>
        <authorList>
            <person name="Horata N."/>
            <person name="Kalambaheti T."/>
            <person name="Craig A."/>
            <person name="Khusmith S."/>
        </authorList>
    </citation>
    <scope>NUCLEOTIDE SEQUENCE</scope>
</reference>
<dbReference type="SUPFAM" id="SSF140924">
    <property type="entry name" value="Duffy binding domain-like"/>
    <property type="match status" value="1"/>
</dbReference>
<dbReference type="Pfam" id="PF05424">
    <property type="entry name" value="Duffy_binding"/>
    <property type="match status" value="1"/>
</dbReference>
<feature type="non-terminal residue" evidence="2">
    <location>
        <position position="127"/>
    </location>
</feature>
<dbReference type="InterPro" id="IPR042202">
    <property type="entry name" value="Duffy-ag-bd_sf"/>
</dbReference>
<dbReference type="InterPro" id="IPR008602">
    <property type="entry name" value="Duffy-antigen-binding"/>
</dbReference>
<feature type="non-terminal residue" evidence="2">
    <location>
        <position position="1"/>
    </location>
</feature>
<dbReference type="GO" id="GO:0046789">
    <property type="term" value="F:host cell surface receptor binding"/>
    <property type="evidence" value="ECO:0007669"/>
    <property type="project" value="InterPro"/>
</dbReference>
<proteinExistence type="evidence at transcript level"/>
<accession>D3GI18</accession>
<gene>
    <name evidence="2" type="primary">var</name>
</gene>
<dbReference type="AlphaFoldDB" id="D3GI18"/>
<dbReference type="GO" id="GO:0016020">
    <property type="term" value="C:membrane"/>
    <property type="evidence" value="ECO:0007669"/>
    <property type="project" value="InterPro"/>
</dbReference>
<organism evidence="2">
    <name type="scientific">Plasmodium falciparum</name>
    <name type="common">malaria parasite P. falciparum</name>
    <dbReference type="NCBI Taxonomy" id="5833"/>
    <lineage>
        <taxon>Eukaryota</taxon>
        <taxon>Sar</taxon>
        <taxon>Alveolata</taxon>
        <taxon>Apicomplexa</taxon>
        <taxon>Aconoidasida</taxon>
        <taxon>Haemosporida</taxon>
        <taxon>Plasmodiidae</taxon>
        <taxon>Plasmodium</taxon>
        <taxon>Plasmodium (Laverania)</taxon>
    </lineage>
</organism>
<protein>
    <submittedName>
        <fullName evidence="2">Erythrocyte membrane protein</fullName>
    </submittedName>
</protein>
<name>D3GI18_PLAFA</name>
<evidence type="ECO:0000313" key="2">
    <source>
        <dbReference type="EMBL" id="ACZ81838.1"/>
    </source>
</evidence>
<dbReference type="EMBL" id="FJ876644">
    <property type="protein sequence ID" value="ACZ81838.1"/>
    <property type="molecule type" value="mRNA"/>
</dbReference>
<evidence type="ECO:0000259" key="1">
    <source>
        <dbReference type="Pfam" id="PF05424"/>
    </source>
</evidence>
<sequence length="127" mass="15422">DIGDIIRGRDLYSGNSKEKNRRKNKKIIRLKFTRLFREKMNLNLVHLTLDQVREYWWELNKETVWKAMTCSDRLGGYSYIQTNMWWLLLKSICSLSLLPVLRRQPRLRQAKYPIPQPYFDYVPPIFE</sequence>
<feature type="domain" description="Duffy-antigen binding" evidence="1">
    <location>
        <begin position="1"/>
        <end position="124"/>
    </location>
</feature>